<name>A0A109JTH3_9HYPH</name>
<sequence>MAWLKPSILLAATVGTLAAGTASAQTMTSPEIRATLEGNSISNEDEIQYFNPDGTTIYQKGSKSVSGRWRIDGYKLCSDVSTDVRLLDSGGKGKVWQCHAVMGDRKRIAFLIEGHAYSWTVSEGKKVR</sequence>
<gene>
    <name evidence="2" type="ORF">AS026_38530</name>
</gene>
<dbReference type="EMBL" id="LNCD01000058">
    <property type="protein sequence ID" value="KWV54852.1"/>
    <property type="molecule type" value="Genomic_DNA"/>
</dbReference>
<evidence type="ECO:0000313" key="3">
    <source>
        <dbReference type="Proteomes" id="UP000068164"/>
    </source>
</evidence>
<accession>A0A109JTH3</accession>
<evidence type="ECO:0008006" key="4">
    <source>
        <dbReference type="Google" id="ProtNLM"/>
    </source>
</evidence>
<keyword evidence="3" id="KW-1185">Reference proteome</keyword>
<feature type="chain" id="PRO_5007137168" description="DUF995 domain-containing protein" evidence="1">
    <location>
        <begin position="25"/>
        <end position="128"/>
    </location>
</feature>
<dbReference type="Proteomes" id="UP000068164">
    <property type="component" value="Unassembled WGS sequence"/>
</dbReference>
<evidence type="ECO:0000313" key="2">
    <source>
        <dbReference type="EMBL" id="KWV54852.1"/>
    </source>
</evidence>
<dbReference type="RefSeq" id="WP_062369776.1">
    <property type="nucleotide sequence ID" value="NZ_LNCD01000058.1"/>
</dbReference>
<reference evidence="2 3" key="1">
    <citation type="submission" date="2015-11" db="EMBL/GenBank/DDBJ databases">
        <title>Draft Genome Sequence of the Strain BR 10423 (Rhizobium sp.) isolated from nodules of Mimosa pudica.</title>
        <authorList>
            <person name="Barauna A.C."/>
            <person name="Zilli J.E."/>
            <person name="Simoes-Araujo J.L."/>
            <person name="Reis V.M."/>
            <person name="James E.K."/>
            <person name="Reis F.B.Jr."/>
            <person name="Rouws L.F."/>
            <person name="Passos S.R."/>
            <person name="Gois S.R."/>
        </authorList>
    </citation>
    <scope>NUCLEOTIDE SEQUENCE [LARGE SCALE GENOMIC DNA]</scope>
    <source>
        <strain evidence="2 3">BR10423</strain>
    </source>
</reference>
<comment type="caution">
    <text evidence="2">The sequence shown here is derived from an EMBL/GenBank/DDBJ whole genome shotgun (WGS) entry which is preliminary data.</text>
</comment>
<keyword evidence="1" id="KW-0732">Signal</keyword>
<dbReference type="OrthoDB" id="6371473at2"/>
<protein>
    <recommendedName>
        <fullName evidence="4">DUF995 domain-containing protein</fullName>
    </recommendedName>
</protein>
<organism evidence="2 3">
    <name type="scientific">Rhizobium altiplani</name>
    <dbReference type="NCBI Taxonomy" id="1864509"/>
    <lineage>
        <taxon>Bacteria</taxon>
        <taxon>Pseudomonadati</taxon>
        <taxon>Pseudomonadota</taxon>
        <taxon>Alphaproteobacteria</taxon>
        <taxon>Hyphomicrobiales</taxon>
        <taxon>Rhizobiaceae</taxon>
        <taxon>Rhizobium/Agrobacterium group</taxon>
        <taxon>Rhizobium</taxon>
    </lineage>
</organism>
<feature type="signal peptide" evidence="1">
    <location>
        <begin position="1"/>
        <end position="24"/>
    </location>
</feature>
<proteinExistence type="predicted"/>
<dbReference type="AlphaFoldDB" id="A0A109JTH3"/>
<evidence type="ECO:0000256" key="1">
    <source>
        <dbReference type="SAM" id="SignalP"/>
    </source>
</evidence>